<dbReference type="SUPFAM" id="SSF52096">
    <property type="entry name" value="ClpP/crotonase"/>
    <property type="match status" value="1"/>
</dbReference>
<dbReference type="EMBL" id="HF951689">
    <property type="protein sequence ID" value="CCW36569.1"/>
    <property type="molecule type" value="Genomic_DNA"/>
</dbReference>
<dbReference type="Gene3D" id="2.130.10.10">
    <property type="entry name" value="YVTN repeat-like/Quinoprotein amine dehydrogenase"/>
    <property type="match status" value="1"/>
</dbReference>
<feature type="domain" description="Tail specific protease" evidence="11">
    <location>
        <begin position="834"/>
        <end position="1024"/>
    </location>
</feature>
<evidence type="ECO:0000256" key="7">
    <source>
        <dbReference type="PIRNR" id="PIRNR036421"/>
    </source>
</evidence>
<evidence type="ECO:0000256" key="2">
    <source>
        <dbReference type="ARBA" id="ARBA00008524"/>
    </source>
</evidence>
<evidence type="ECO:0000256" key="1">
    <source>
        <dbReference type="ARBA" id="ARBA00004496"/>
    </source>
</evidence>
<keyword evidence="6 7" id="KW-0720">Serine protease</keyword>
<evidence type="ECO:0000256" key="3">
    <source>
        <dbReference type="ARBA" id="ARBA00022490"/>
    </source>
</evidence>
<dbReference type="Pfam" id="PF26550">
    <property type="entry name" value="Tricorn_2nd"/>
    <property type="match status" value="1"/>
</dbReference>
<dbReference type="PANTHER" id="PTHR43253:SF1">
    <property type="entry name" value="TRICORN PROTEASE HOMOLOG 2-RELATED"/>
    <property type="match status" value="1"/>
</dbReference>
<feature type="active site" description="Charge relay system" evidence="8">
    <location>
        <position position="1013"/>
    </location>
</feature>
<dbReference type="EC" id="3.4.21.-" evidence="7"/>
<keyword evidence="13" id="KW-1185">Reference proteome</keyword>
<dbReference type="STRING" id="454171.CP488_01307"/>
<feature type="region of interest" description="Disordered" evidence="10">
    <location>
        <begin position="516"/>
        <end position="540"/>
    </location>
</feature>
<reference evidence="13" key="1">
    <citation type="submission" date="2013-03" db="EMBL/GenBank/DDBJ databases">
        <title>Genome sequence of Chthonomonas calidirosea, the first sequenced genome from the Armatimonadetes phylum (formally candidate division OP10).</title>
        <authorList>
            <person name="Lee K.C.Y."/>
            <person name="Morgan X.C."/>
            <person name="Dunfield P.F."/>
            <person name="Tamas I."/>
            <person name="Houghton K.M."/>
            <person name="Vyssotski M."/>
            <person name="Ryan J.L.J."/>
            <person name="Lagutin K."/>
            <person name="McDonald I.R."/>
            <person name="Stott M.B."/>
        </authorList>
    </citation>
    <scope>NUCLEOTIDE SEQUENCE [LARGE SCALE GENOMIC DNA]</scope>
    <source>
        <strain evidence="13">DSM 23976 / ICMP 18418 / T49</strain>
    </source>
</reference>
<dbReference type="OrthoDB" id="269409at2"/>
<dbReference type="Gene3D" id="2.120.10.60">
    <property type="entry name" value="Tricorn protease N-terminal domain"/>
    <property type="match status" value="1"/>
</dbReference>
<dbReference type="AlphaFoldDB" id="S0EXY7"/>
<dbReference type="GO" id="GO:0006508">
    <property type="term" value="P:proteolysis"/>
    <property type="evidence" value="ECO:0007669"/>
    <property type="project" value="UniProtKB-UniRule"/>
</dbReference>
<keyword evidence="5 7" id="KW-0378">Hydrolase</keyword>
<dbReference type="Gene3D" id="3.90.226.10">
    <property type="entry name" value="2-enoyl-CoA Hydratase, Chain A, domain 1"/>
    <property type="match status" value="1"/>
</dbReference>
<dbReference type="InterPro" id="IPR028204">
    <property type="entry name" value="Tricorn_C1"/>
</dbReference>
<dbReference type="eggNOG" id="COG4946">
    <property type="taxonomic scope" value="Bacteria"/>
</dbReference>
<dbReference type="Pfam" id="PF14685">
    <property type="entry name" value="PDZ_Tricorn"/>
    <property type="match status" value="1"/>
</dbReference>
<dbReference type="PANTHER" id="PTHR43253">
    <property type="entry name" value="TRICORN PROTEASE HOMOLOG 2-RELATED"/>
    <property type="match status" value="1"/>
</dbReference>
<evidence type="ECO:0000256" key="4">
    <source>
        <dbReference type="ARBA" id="ARBA00022670"/>
    </source>
</evidence>
<evidence type="ECO:0000259" key="11">
    <source>
        <dbReference type="SMART" id="SM00245"/>
    </source>
</evidence>
<feature type="site" description="Transition state stabilizer; via amide nitrogen" evidence="9">
    <location>
        <position position="956"/>
    </location>
</feature>
<evidence type="ECO:0000313" key="12">
    <source>
        <dbReference type="EMBL" id="CCW36569.1"/>
    </source>
</evidence>
<dbReference type="SUPFAM" id="SSF50969">
    <property type="entry name" value="YVTN repeat-like/Quinoprotein amine dehydrogenase"/>
    <property type="match status" value="1"/>
</dbReference>
<dbReference type="PATRIC" id="fig|1303518.3.peg.2887"/>
<dbReference type="Proteomes" id="UP000014227">
    <property type="component" value="Chromosome I"/>
</dbReference>
<dbReference type="SUPFAM" id="SSF50156">
    <property type="entry name" value="PDZ domain-like"/>
    <property type="match status" value="1"/>
</dbReference>
<dbReference type="InterPro" id="IPR029414">
    <property type="entry name" value="Tricorn_PDZ"/>
</dbReference>
<dbReference type="eggNOG" id="COG0793">
    <property type="taxonomic scope" value="Bacteria"/>
</dbReference>
<dbReference type="Pfam" id="PF14684">
    <property type="entry name" value="Tricorn_C1"/>
    <property type="match status" value="1"/>
</dbReference>
<feature type="active site" description="Nucleophile" evidence="8">
    <location>
        <position position="955"/>
    </location>
</feature>
<feature type="compositionally biased region" description="Basic and acidic residues" evidence="10">
    <location>
        <begin position="520"/>
        <end position="533"/>
    </location>
</feature>
<dbReference type="GO" id="GO:0005737">
    <property type="term" value="C:cytoplasm"/>
    <property type="evidence" value="ECO:0007669"/>
    <property type="project" value="UniProtKB-SubCell"/>
</dbReference>
<evidence type="ECO:0000256" key="10">
    <source>
        <dbReference type="SAM" id="MobiDB-lite"/>
    </source>
</evidence>
<keyword evidence="4 7" id="KW-0645">Protease</keyword>
<dbReference type="KEGG" id="ccz:CCALI_02781"/>
<accession>S0EXY7</accession>
<dbReference type="SMART" id="SM00245">
    <property type="entry name" value="TSPc"/>
    <property type="match status" value="1"/>
</dbReference>
<evidence type="ECO:0000256" key="6">
    <source>
        <dbReference type="ARBA" id="ARBA00022825"/>
    </source>
</evidence>
<evidence type="ECO:0000313" key="13">
    <source>
        <dbReference type="Proteomes" id="UP000014227"/>
    </source>
</evidence>
<dbReference type="SUPFAM" id="SSF69304">
    <property type="entry name" value="Tricorn protease N-terminal domain"/>
    <property type="match status" value="1"/>
</dbReference>
<dbReference type="Gene3D" id="3.30.750.44">
    <property type="match status" value="1"/>
</dbReference>
<dbReference type="CDD" id="cd07562">
    <property type="entry name" value="Peptidase_S41_TRI"/>
    <property type="match status" value="1"/>
</dbReference>
<dbReference type="GO" id="GO:0008236">
    <property type="term" value="F:serine-type peptidase activity"/>
    <property type="evidence" value="ECO:0007669"/>
    <property type="project" value="UniProtKB-UniRule"/>
</dbReference>
<comment type="subcellular location">
    <subcellularLocation>
        <location evidence="1 7">Cytoplasm</location>
    </subcellularLocation>
</comment>
<gene>
    <name evidence="12" type="ORF">CCALI_02781</name>
</gene>
<dbReference type="Pfam" id="PF03572">
    <property type="entry name" value="Peptidase_S41"/>
    <property type="match status" value="1"/>
</dbReference>
<comment type="similarity">
    <text evidence="2 7">Belongs to the peptidase S41B family.</text>
</comment>
<dbReference type="InParanoid" id="S0EXY7"/>
<dbReference type="MEROPS" id="S41.005"/>
<dbReference type="HOGENOM" id="CLU_005503_1_0_0"/>
<sequence>MKQHGYYRFPTIHNHRVVFVSEDDLWSVSTEGGTAHRLTANLAALSFPCFSPDGKKLAFTGREEGHNEVYVMDSEGGPLQRLTYLGVTSTVLGWTPDGQKVLFATDSGRPFDRIGFVQAVGLDGGLPEPFPVGHAVSLSIAPDGRVVLARNNNDPARWKRYRGGTAGDIWIDANGDGNFRRLLTLEGNLTCPLWIGDRIYFLSDHEGVGNLYSCTIAGEDLQRHTNHKDFYVRFPKTDGSRIVYQAGADLYVYEPKEDRSRKIAITYASPRVQRQRKFVEIMDYLESYEPHPSKEQVALTGRGKSFTLGCFEGPVTAQENAKGAIRLRLARWLNDGERVVVVANVDGREVLEVHHTLDLEPVKRFDALDIGRPYEMIVSPKEDVVAIANHRNELLCVQLEDGTLTLCDRSDYGAVRGMDWSPDGKWLAYGLPISPYRSAVRLWNKEEKTIHEVTDPTLAADSNPSFDPDGKFLYFISAREFTPVPDSLQFELSFPMGMRPYLVTLQADRFSPFWEPLSEPEEKREKEETKEAGESASSEASMPLRIDLEGIQTRVIPFPVPEGIYGTIVGITGKVLFLSYPVVGEQVPDSEERIGSLECYDFKTLKKETLLGGVKSFRPSRDRKRILVHTGKSLRLLKAGEKPDEKAGAEPGWQSGILALNRVRLEVDPPTEWRQMLREAWQLQKEFFWTEDLSGVEWDRVWERYAPLVDRVGTRGELSDLIWEMQGELGTSHAYEFGGDYRKGPEYPIGFLGADFRYDPEHDAYRIVHIVRGTAGDPKRDSPLRASGVNIREGDLLIAIDGQRLSAQLQPNQALVHRADSDVVLTVQNTDGERRNVRVHTLRSEFPARYREWVEANRRRVHEATNGRVGYVHIPDMGLRGFAEFHRLYLVEVERDGLIVDVRFNRGGFVSQLIIEKLARKRVGYDLQRWGAPEPYPQHSVAGPIVALTNQWAGSDGDIFSHVFKLMKLGPLIGKRTWGGVIGIWPRMPLADGTITTQPEFSFWFQDVGWRVENYGTDPDIEVDVTPQDYVQGKDPQLEKGIEVILKRLEESPPIRPDFKDKPKLPLPS</sequence>
<evidence type="ECO:0000256" key="8">
    <source>
        <dbReference type="PIRSR" id="PIRSR036421-1"/>
    </source>
</evidence>
<dbReference type="Pfam" id="PF26549">
    <property type="entry name" value="Tricorn_N"/>
    <property type="match status" value="1"/>
</dbReference>
<dbReference type="RefSeq" id="WP_016484074.1">
    <property type="nucleotide sequence ID" value="NC_021487.1"/>
</dbReference>
<name>S0EXY7_CHTCT</name>
<organism evidence="12 13">
    <name type="scientific">Chthonomonas calidirosea (strain DSM 23976 / ICMP 18418 / T49)</name>
    <dbReference type="NCBI Taxonomy" id="1303518"/>
    <lineage>
        <taxon>Bacteria</taxon>
        <taxon>Bacillati</taxon>
        <taxon>Armatimonadota</taxon>
        <taxon>Chthonomonadia</taxon>
        <taxon>Chthonomonadales</taxon>
        <taxon>Chthonomonadaceae</taxon>
        <taxon>Chthonomonas</taxon>
    </lineage>
</organism>
<evidence type="ECO:0000256" key="9">
    <source>
        <dbReference type="PIRSR" id="PIRSR036421-3"/>
    </source>
</evidence>
<keyword evidence="3 7" id="KW-0963">Cytoplasm</keyword>
<dbReference type="InterPro" id="IPR036034">
    <property type="entry name" value="PDZ_sf"/>
</dbReference>
<proteinExistence type="inferred from homology"/>
<dbReference type="Gene3D" id="2.30.42.10">
    <property type="match status" value="1"/>
</dbReference>
<evidence type="ECO:0000256" key="5">
    <source>
        <dbReference type="ARBA" id="ARBA00022801"/>
    </source>
</evidence>
<protein>
    <recommendedName>
        <fullName evidence="7">Tricorn protease homolog</fullName>
        <ecNumber evidence="7">3.4.21.-</ecNumber>
    </recommendedName>
</protein>
<dbReference type="InterPro" id="IPR011044">
    <property type="entry name" value="Quino_amine_DH_bsu"/>
</dbReference>
<dbReference type="InterPro" id="IPR015943">
    <property type="entry name" value="WD40/YVTN_repeat-like_dom_sf"/>
</dbReference>
<dbReference type="PIRSF" id="PIRSF036421">
    <property type="entry name" value="Tricorn_protease"/>
    <property type="match status" value="1"/>
</dbReference>
<feature type="active site" description="Charge relay system" evidence="8">
    <location>
        <position position="733"/>
    </location>
</feature>
<dbReference type="InterPro" id="IPR012393">
    <property type="entry name" value="Tricorn_protease"/>
</dbReference>
<dbReference type="InterPro" id="IPR005151">
    <property type="entry name" value="Tail-specific_protease"/>
</dbReference>
<dbReference type="InterPro" id="IPR029045">
    <property type="entry name" value="ClpP/crotonase-like_dom_sf"/>
</dbReference>
<comment type="function">
    <text evidence="7">Degrades oligopeptides.</text>
</comment>